<name>A0A833WD57_PHYIN</name>
<dbReference type="PANTHER" id="PTHR38019:SF1">
    <property type="entry name" value="N-ACETYLTRANSFERASE DOMAIN-CONTAINING PROTEIN"/>
    <property type="match status" value="1"/>
</dbReference>
<feature type="coiled-coil region" evidence="1">
    <location>
        <begin position="409"/>
        <end position="436"/>
    </location>
</feature>
<organism evidence="3 4">
    <name type="scientific">Phytophthora infestans</name>
    <name type="common">Potato late blight agent</name>
    <name type="synonym">Botrytis infestans</name>
    <dbReference type="NCBI Taxonomy" id="4787"/>
    <lineage>
        <taxon>Eukaryota</taxon>
        <taxon>Sar</taxon>
        <taxon>Stramenopiles</taxon>
        <taxon>Oomycota</taxon>
        <taxon>Peronosporomycetes</taxon>
        <taxon>Peronosporales</taxon>
        <taxon>Peronosporaceae</taxon>
        <taxon>Phytophthora</taxon>
    </lineage>
</organism>
<keyword evidence="4" id="KW-1185">Reference proteome</keyword>
<feature type="region of interest" description="Disordered" evidence="2">
    <location>
        <begin position="320"/>
        <end position="339"/>
    </location>
</feature>
<feature type="compositionally biased region" description="Basic residues" evidence="2">
    <location>
        <begin position="324"/>
        <end position="339"/>
    </location>
</feature>
<dbReference type="Proteomes" id="UP000602510">
    <property type="component" value="Unassembled WGS sequence"/>
</dbReference>
<feature type="region of interest" description="Disordered" evidence="2">
    <location>
        <begin position="198"/>
        <end position="257"/>
    </location>
</feature>
<dbReference type="PANTHER" id="PTHR38019">
    <property type="entry name" value="KDA ANTIGEN P200, PUTATIVE-RELATED"/>
    <property type="match status" value="1"/>
</dbReference>
<feature type="compositionally biased region" description="Basic and acidic residues" evidence="2">
    <location>
        <begin position="198"/>
        <end position="212"/>
    </location>
</feature>
<feature type="compositionally biased region" description="Basic and acidic residues" evidence="2">
    <location>
        <begin position="225"/>
        <end position="257"/>
    </location>
</feature>
<reference evidence="3" key="1">
    <citation type="submission" date="2020-04" db="EMBL/GenBank/DDBJ databases">
        <title>Hybrid Assembly of Korean Phytophthora infestans isolates.</title>
        <authorList>
            <person name="Prokchorchik M."/>
            <person name="Lee Y."/>
            <person name="Seo J."/>
            <person name="Cho J.-H."/>
            <person name="Park Y.-E."/>
            <person name="Jang D.-C."/>
            <person name="Im J.-S."/>
            <person name="Choi J.-G."/>
            <person name="Park H.-J."/>
            <person name="Lee G.-B."/>
            <person name="Lee Y.-G."/>
            <person name="Hong S.-Y."/>
            <person name="Cho K."/>
            <person name="Sohn K.H."/>
        </authorList>
    </citation>
    <scope>NUCLEOTIDE SEQUENCE</scope>
    <source>
        <strain evidence="3">KR_1_A1</strain>
    </source>
</reference>
<accession>A0A833WD57</accession>
<comment type="caution">
    <text evidence="3">The sequence shown here is derived from an EMBL/GenBank/DDBJ whole genome shotgun (WGS) entry which is preliminary data.</text>
</comment>
<sequence length="549" mass="63456">MQGSGGSGWEAQKRESKNVTILDCVATGARINSPRSLEACRRMGFKPSELLPKTVVAFLDQGVNRKYSLVEKEAAVLRHEHFEQLRQQKVETVRAEREAIINGLGPAPPSTALLAGTGNTSPVPMLQQQVAPGFPPRRLQSARHWEGNSEEPEALAGSTLLQLEERRLAKIKLRQQKDIQNAIEMEAKLARLQEENAQRAAEEAKRQEEQQRKMKTRRMQLAAAKQEKELTKKRDEDQEARERKARRRSEAERERVFAEEAKEKTRLRALEAAQRDLERQQNADAWQAHTEELMRQQEEQVAANRRRMVEKERQVALKMENASKRRHHKAQERREKAKSRIQNVTYQNELTIARKKQEVTAKQAAAADRAREIEKKTTNDLKERAAKSKQEDQVRQRLDAAHALRQKHVSELLAKREQLETKMETTQQEREKGRLLAQVEHQLAITQKEQNVARIQRMEAYAREQLMRRITSADARSKAVKERKKALLKARQQAATEAMIRRHRLAEAVDKLRTTSTKWDKIEEILDLESHTEQQSPLLTQPKSSNLDW</sequence>
<evidence type="ECO:0000256" key="2">
    <source>
        <dbReference type="SAM" id="MobiDB-lite"/>
    </source>
</evidence>
<dbReference type="EMBL" id="WSZM01000225">
    <property type="protein sequence ID" value="KAF4037923.1"/>
    <property type="molecule type" value="Genomic_DNA"/>
</dbReference>
<feature type="region of interest" description="Disordered" evidence="2">
    <location>
        <begin position="530"/>
        <end position="549"/>
    </location>
</feature>
<keyword evidence="1" id="KW-0175">Coiled coil</keyword>
<feature type="compositionally biased region" description="Polar residues" evidence="2">
    <location>
        <begin position="533"/>
        <end position="549"/>
    </location>
</feature>
<feature type="region of interest" description="Disordered" evidence="2">
    <location>
        <begin position="368"/>
        <end position="394"/>
    </location>
</feature>
<protein>
    <submittedName>
        <fullName evidence="3">Uncharacterized protein</fullName>
    </submittedName>
</protein>
<dbReference type="AlphaFoldDB" id="A0A833WD57"/>
<evidence type="ECO:0000256" key="1">
    <source>
        <dbReference type="SAM" id="Coils"/>
    </source>
</evidence>
<evidence type="ECO:0000313" key="4">
    <source>
        <dbReference type="Proteomes" id="UP000602510"/>
    </source>
</evidence>
<gene>
    <name evidence="3" type="ORF">GN244_ATG09938</name>
</gene>
<evidence type="ECO:0000313" key="3">
    <source>
        <dbReference type="EMBL" id="KAF4037923.1"/>
    </source>
</evidence>
<proteinExistence type="predicted"/>